<dbReference type="EMBL" id="CM035425">
    <property type="protein sequence ID" value="KAH7331620.1"/>
    <property type="molecule type" value="Genomic_DNA"/>
</dbReference>
<dbReference type="Proteomes" id="UP000825935">
    <property type="component" value="Chromosome 20"/>
</dbReference>
<dbReference type="AlphaFoldDB" id="A0A8T2SES2"/>
<keyword evidence="3" id="KW-1185">Reference proteome</keyword>
<organism evidence="2 3">
    <name type="scientific">Ceratopteris richardii</name>
    <name type="common">Triangle waterfern</name>
    <dbReference type="NCBI Taxonomy" id="49495"/>
    <lineage>
        <taxon>Eukaryota</taxon>
        <taxon>Viridiplantae</taxon>
        <taxon>Streptophyta</taxon>
        <taxon>Embryophyta</taxon>
        <taxon>Tracheophyta</taxon>
        <taxon>Polypodiopsida</taxon>
        <taxon>Polypodiidae</taxon>
        <taxon>Polypodiales</taxon>
        <taxon>Pteridineae</taxon>
        <taxon>Pteridaceae</taxon>
        <taxon>Parkerioideae</taxon>
        <taxon>Ceratopteris</taxon>
    </lineage>
</organism>
<accession>A0A8T2SES2</accession>
<keyword evidence="1" id="KW-0934">Plastid</keyword>
<dbReference type="PANTHER" id="PTHR47679">
    <property type="entry name" value="PROTEIN TORNADO 1"/>
    <property type="match status" value="1"/>
</dbReference>
<dbReference type="OrthoDB" id="537968at2759"/>
<gene>
    <name evidence="2" type="ORF">KP509_20G043500</name>
</gene>
<keyword evidence="1" id="KW-0150">Chloroplast</keyword>
<dbReference type="InterPro" id="IPR027417">
    <property type="entry name" value="P-loop_NTPase"/>
</dbReference>
<dbReference type="Gene3D" id="3.40.50.300">
    <property type="entry name" value="P-loop containing nucleotide triphosphate hydrolases"/>
    <property type="match status" value="1"/>
</dbReference>
<proteinExistence type="predicted"/>
<evidence type="ECO:0000313" key="2">
    <source>
        <dbReference type="EMBL" id="KAH7331620.1"/>
    </source>
</evidence>
<dbReference type="PANTHER" id="PTHR47679:SF1">
    <property type="entry name" value="PROTEIN TORNADO 1"/>
    <property type="match status" value="1"/>
</dbReference>
<name>A0A8T2SES2_CERRI</name>
<protein>
    <submittedName>
        <fullName evidence="2">Uncharacterized protein</fullName>
    </submittedName>
</protein>
<comment type="caution">
    <text evidence="2">The sequence shown here is derived from an EMBL/GenBank/DDBJ whole genome shotgun (WGS) entry which is preliminary data.</text>
</comment>
<evidence type="ECO:0000256" key="1">
    <source>
        <dbReference type="ARBA" id="ARBA00022528"/>
    </source>
</evidence>
<reference evidence="2" key="1">
    <citation type="submission" date="2021-08" db="EMBL/GenBank/DDBJ databases">
        <title>WGS assembly of Ceratopteris richardii.</title>
        <authorList>
            <person name="Marchant D.B."/>
            <person name="Chen G."/>
            <person name="Jenkins J."/>
            <person name="Shu S."/>
            <person name="Leebens-Mack J."/>
            <person name="Grimwood J."/>
            <person name="Schmutz J."/>
            <person name="Soltis P."/>
            <person name="Soltis D."/>
            <person name="Chen Z.-H."/>
        </authorList>
    </citation>
    <scope>NUCLEOTIDE SEQUENCE</scope>
    <source>
        <strain evidence="2">Whitten #5841</strain>
        <tissue evidence="2">Leaf</tissue>
    </source>
</reference>
<sequence>MDKLAKFIHTCLGAAHMRVELITFSPKSRSSANSPKAVTTICKSLSVDSASSSRKQLSKLRGIIFSNEEPRTQGIMVTLPEKKDTNTKISIWDMAGQCQYHAFHDSMLPDMRDRPIPPLFLYVWNPFHLRTYANRRNKRKTKEEFGEDFRYWLRFIASKAAPSRRFRPKLFIAITRKDLEPEDMSLWLHNNLQSFRDEFHEYIEIDVSDGIFEVDARNPVSLSTLKSYIFSLAEHLLDVAPREFKICEEARTFFGGSIRTSRLPPLIYKDKLTQLCKTYLHIESEEIFDAVANSLVASGDLIYYASVGLVVLDIPWFCNKIMGKLLYFKMDSSHIDCSKGFFGIRFLEYLLEKHANAAPKPAMKWWPWRKHDEDTPAKVKGGSLVELLIGLKLACKRENSDIFIPASLSGKSRDKTITLSTYLHPNANCTIVGRRLAVKDKLRTFLTPGVFPVMQVTFHKIPSEQNVHVELRQDVIAFLMDGAEVYIEFCGLEGNENFIDVLASFTHKSLDQALEWIQRNVLDKMNEVFADKRGIPGVEIMYYIIRPACIQRFVEASRRNVVSVNDLQHCLRREIEQGDKILDDISQSIVYSWQTIPPVHEPIMNLLGRVEVIKTLKACIRFFNTAATEVSEANAAEGEAIVEEPLPAGKTTGGETSATNEERLIDELKKLRSLVLSELQRLFRHADQEEKGKLPRMFVITENRKIVCRLITKMMPDVHKYRLNLLCECPSDRPHLPNGKYGMKITAVDDGLLKRGLPYIEGFLKIVYVASKMAAHTAAGCGHMIPDFASVLANLVDSTPDLDPWSSLEDCTKVHIGSHFQEGQRWLRDFLTMHNCETEQKIKEVFGLSRVRYDDGSVSWVCDIHRPELT</sequence>
<evidence type="ECO:0000313" key="3">
    <source>
        <dbReference type="Proteomes" id="UP000825935"/>
    </source>
</evidence>